<dbReference type="GO" id="GO:0000981">
    <property type="term" value="F:DNA-binding transcription factor activity, RNA polymerase II-specific"/>
    <property type="evidence" value="ECO:0007669"/>
    <property type="project" value="InterPro"/>
</dbReference>
<dbReference type="EMBL" id="OU892280">
    <property type="protein sequence ID" value="CAG9768162.1"/>
    <property type="molecule type" value="Genomic_DNA"/>
</dbReference>
<dbReference type="PANTHER" id="PTHR45793">
    <property type="entry name" value="HOMEOBOX PROTEIN"/>
    <property type="match status" value="1"/>
</dbReference>
<feature type="region of interest" description="Disordered" evidence="8">
    <location>
        <begin position="178"/>
        <end position="231"/>
    </location>
</feature>
<dbReference type="GO" id="GO:0000978">
    <property type="term" value="F:RNA polymerase II cis-regulatory region sequence-specific DNA binding"/>
    <property type="evidence" value="ECO:0007669"/>
    <property type="project" value="TreeGrafter"/>
</dbReference>
<dbReference type="PROSITE" id="PS00027">
    <property type="entry name" value="HOMEOBOX_1"/>
    <property type="match status" value="1"/>
</dbReference>
<evidence type="ECO:0000256" key="7">
    <source>
        <dbReference type="RuleBase" id="RU000682"/>
    </source>
</evidence>
<evidence type="ECO:0000256" key="5">
    <source>
        <dbReference type="ARBA" id="ARBA00023242"/>
    </source>
</evidence>
<evidence type="ECO:0000259" key="9">
    <source>
        <dbReference type="PROSITE" id="PS50071"/>
    </source>
</evidence>
<evidence type="ECO:0000256" key="8">
    <source>
        <dbReference type="SAM" id="MobiDB-lite"/>
    </source>
</evidence>
<dbReference type="Gene3D" id="1.10.10.60">
    <property type="entry name" value="Homeodomain-like"/>
    <property type="match status" value="1"/>
</dbReference>
<evidence type="ECO:0000256" key="4">
    <source>
        <dbReference type="ARBA" id="ARBA00023155"/>
    </source>
</evidence>
<gene>
    <name evidence="10" type="ORF">CEUTPL_LOCUS8709</name>
</gene>
<comment type="subcellular location">
    <subcellularLocation>
        <location evidence="1 6 7">Nucleus</location>
    </subcellularLocation>
</comment>
<keyword evidence="5 6" id="KW-0539">Nucleus</keyword>
<name>A0A9N9MSH0_9CUCU</name>
<reference evidence="10" key="1">
    <citation type="submission" date="2022-01" db="EMBL/GenBank/DDBJ databases">
        <authorList>
            <person name="King R."/>
        </authorList>
    </citation>
    <scope>NUCLEOTIDE SEQUENCE</scope>
</reference>
<dbReference type="InterPro" id="IPR009057">
    <property type="entry name" value="Homeodomain-like_sf"/>
</dbReference>
<dbReference type="OrthoDB" id="6773560at2759"/>
<sequence>MAAAWPNYHPLRPMLPFGVSNLPVSAYPPAVNARKQRRERTTYNKEQLNALESLFERTRYPDIFAREEVALKIGVPESRVQVWFKNRRAKARTQQIQHDARNKSKVKRRPSTASSQSPVDAPSVVPSLVKKVSPPTLLTPSSSGGSPPESHTNPLEEMTQKYGGSVEPATVTANTAFASTPPFTQNSQSPRTQVSQISPQSYDSSNLSTFKLEGGSSNVTPSPPTTPGNVYGSNFAPASSFQQEMAYNNWYMGGSSSSYPYQSGGQMHNGTTYHNQAATDYHATYPGYYNGGHNMSNMYHHPGSYNGYGSGFDAGQGMNHMSQ</sequence>
<evidence type="ECO:0000313" key="10">
    <source>
        <dbReference type="EMBL" id="CAG9768162.1"/>
    </source>
</evidence>
<dbReference type="SMART" id="SM00389">
    <property type="entry name" value="HOX"/>
    <property type="match status" value="1"/>
</dbReference>
<dbReference type="GO" id="GO:0005634">
    <property type="term" value="C:nucleus"/>
    <property type="evidence" value="ECO:0007669"/>
    <property type="project" value="UniProtKB-SubCell"/>
</dbReference>
<evidence type="ECO:0000313" key="11">
    <source>
        <dbReference type="Proteomes" id="UP001152799"/>
    </source>
</evidence>
<feature type="compositionally biased region" description="Polar residues" evidence="8">
    <location>
        <begin position="178"/>
        <end position="209"/>
    </location>
</feature>
<keyword evidence="3 6" id="KW-0238">DNA-binding</keyword>
<keyword evidence="11" id="KW-1185">Reference proteome</keyword>
<proteinExistence type="predicted"/>
<evidence type="ECO:0000256" key="6">
    <source>
        <dbReference type="PROSITE-ProRule" id="PRU00108"/>
    </source>
</evidence>
<dbReference type="Pfam" id="PF00046">
    <property type="entry name" value="Homeodomain"/>
    <property type="match status" value="1"/>
</dbReference>
<feature type="domain" description="Homeobox" evidence="9">
    <location>
        <begin position="34"/>
        <end position="94"/>
    </location>
</feature>
<keyword evidence="2" id="KW-0217">Developmental protein</keyword>
<feature type="compositionally biased region" description="Low complexity" evidence="8">
    <location>
        <begin position="122"/>
        <end position="148"/>
    </location>
</feature>
<accession>A0A9N9MSH0</accession>
<dbReference type="AlphaFoldDB" id="A0A9N9MSH0"/>
<feature type="region of interest" description="Disordered" evidence="8">
    <location>
        <begin position="87"/>
        <end position="156"/>
    </location>
</feature>
<evidence type="ECO:0000256" key="2">
    <source>
        <dbReference type="ARBA" id="ARBA00022473"/>
    </source>
</evidence>
<dbReference type="InterPro" id="IPR001356">
    <property type="entry name" value="HD"/>
</dbReference>
<protein>
    <recommendedName>
        <fullName evidence="9">Homeobox domain-containing protein</fullName>
    </recommendedName>
</protein>
<dbReference type="InterPro" id="IPR017970">
    <property type="entry name" value="Homeobox_CS"/>
</dbReference>
<dbReference type="Proteomes" id="UP001152799">
    <property type="component" value="Chromosome 4"/>
</dbReference>
<organism evidence="10 11">
    <name type="scientific">Ceutorhynchus assimilis</name>
    <name type="common">cabbage seed weevil</name>
    <dbReference type="NCBI Taxonomy" id="467358"/>
    <lineage>
        <taxon>Eukaryota</taxon>
        <taxon>Metazoa</taxon>
        <taxon>Ecdysozoa</taxon>
        <taxon>Arthropoda</taxon>
        <taxon>Hexapoda</taxon>
        <taxon>Insecta</taxon>
        <taxon>Pterygota</taxon>
        <taxon>Neoptera</taxon>
        <taxon>Endopterygota</taxon>
        <taxon>Coleoptera</taxon>
        <taxon>Polyphaga</taxon>
        <taxon>Cucujiformia</taxon>
        <taxon>Curculionidae</taxon>
        <taxon>Ceutorhynchinae</taxon>
        <taxon>Ceutorhynchus</taxon>
    </lineage>
</organism>
<evidence type="ECO:0000256" key="3">
    <source>
        <dbReference type="ARBA" id="ARBA00023125"/>
    </source>
</evidence>
<keyword evidence="4 6" id="KW-0371">Homeobox</keyword>
<dbReference type="CDD" id="cd00086">
    <property type="entry name" value="homeodomain"/>
    <property type="match status" value="1"/>
</dbReference>
<feature type="DNA-binding region" description="Homeobox" evidence="6">
    <location>
        <begin position="36"/>
        <end position="95"/>
    </location>
</feature>
<dbReference type="SUPFAM" id="SSF46689">
    <property type="entry name" value="Homeodomain-like"/>
    <property type="match status" value="1"/>
</dbReference>
<dbReference type="PANTHER" id="PTHR45793:SF5">
    <property type="entry name" value="HOMEOTIC PROTEIN OCELLILESS"/>
    <property type="match status" value="1"/>
</dbReference>
<dbReference type="FunFam" id="1.10.10.60:FF:000679">
    <property type="entry name" value="Homeobox protein aristaless"/>
    <property type="match status" value="1"/>
</dbReference>
<evidence type="ECO:0000256" key="1">
    <source>
        <dbReference type="ARBA" id="ARBA00004123"/>
    </source>
</evidence>
<dbReference type="PROSITE" id="PS50071">
    <property type="entry name" value="HOMEOBOX_2"/>
    <property type="match status" value="1"/>
</dbReference>